<feature type="domain" description="DUF4180" evidence="1">
    <location>
        <begin position="9"/>
        <end position="118"/>
    </location>
</feature>
<sequence length="122" mass="13414">MNLSIEERNGVKIAVASGSETVIADVQSALDLIATAWHVKESDRIVMPKSLISEKFFDLKTGLAGEILQKFINYNVKLAVVGDFSAYASESMQAFIFECNKGASFLFVPTEEHAIEKLSLLK</sequence>
<protein>
    <submittedName>
        <fullName evidence="2">DUF4180 domain-containing protein</fullName>
    </submittedName>
</protein>
<accession>A0A927CHQ4</accession>
<evidence type="ECO:0000259" key="1">
    <source>
        <dbReference type="Pfam" id="PF13788"/>
    </source>
</evidence>
<dbReference type="InterPro" id="IPR025438">
    <property type="entry name" value="DUF4180"/>
</dbReference>
<dbReference type="Pfam" id="PF13788">
    <property type="entry name" value="DUF4180"/>
    <property type="match status" value="1"/>
</dbReference>
<organism evidence="2 3">
    <name type="scientific">Paenibacillus arenilitoris</name>
    <dbReference type="NCBI Taxonomy" id="2772299"/>
    <lineage>
        <taxon>Bacteria</taxon>
        <taxon>Bacillati</taxon>
        <taxon>Bacillota</taxon>
        <taxon>Bacilli</taxon>
        <taxon>Bacillales</taxon>
        <taxon>Paenibacillaceae</taxon>
        <taxon>Paenibacillus</taxon>
    </lineage>
</organism>
<dbReference type="Proteomes" id="UP000632125">
    <property type="component" value="Unassembled WGS sequence"/>
</dbReference>
<comment type="caution">
    <text evidence="2">The sequence shown here is derived from an EMBL/GenBank/DDBJ whole genome shotgun (WGS) entry which is preliminary data.</text>
</comment>
<evidence type="ECO:0000313" key="2">
    <source>
        <dbReference type="EMBL" id="MBD2867252.1"/>
    </source>
</evidence>
<dbReference type="EMBL" id="JACXIY010000002">
    <property type="protein sequence ID" value="MBD2867252.1"/>
    <property type="molecule type" value="Genomic_DNA"/>
</dbReference>
<reference evidence="2" key="1">
    <citation type="submission" date="2020-09" db="EMBL/GenBank/DDBJ databases">
        <title>A novel bacterium of genus Paenibacillus, isolated from South China Sea.</title>
        <authorList>
            <person name="Huang H."/>
            <person name="Mo K."/>
            <person name="Hu Y."/>
        </authorList>
    </citation>
    <scope>NUCLEOTIDE SEQUENCE</scope>
    <source>
        <strain evidence="2">IB182493</strain>
    </source>
</reference>
<keyword evidence="3" id="KW-1185">Reference proteome</keyword>
<gene>
    <name evidence="2" type="ORF">IDH41_01585</name>
</gene>
<evidence type="ECO:0000313" key="3">
    <source>
        <dbReference type="Proteomes" id="UP000632125"/>
    </source>
</evidence>
<dbReference type="AlphaFoldDB" id="A0A927CHQ4"/>
<name>A0A927CHQ4_9BACL</name>
<proteinExistence type="predicted"/>
<dbReference type="RefSeq" id="WP_190857687.1">
    <property type="nucleotide sequence ID" value="NZ_JACXIY010000002.1"/>
</dbReference>